<accession>A0ABV3QHI4</accession>
<evidence type="ECO:0000313" key="4">
    <source>
        <dbReference type="Proteomes" id="UP001556220"/>
    </source>
</evidence>
<keyword evidence="2" id="KW-1133">Transmembrane helix</keyword>
<dbReference type="Proteomes" id="UP001556220">
    <property type="component" value="Unassembled WGS sequence"/>
</dbReference>
<dbReference type="Pfam" id="PF00114">
    <property type="entry name" value="Pilin"/>
    <property type="match status" value="1"/>
</dbReference>
<proteinExistence type="inferred from homology"/>
<evidence type="ECO:0000256" key="1">
    <source>
        <dbReference type="ARBA" id="ARBA00005233"/>
    </source>
</evidence>
<sequence length="315" mass="34719">MDRNDTMSGLTERDAESWRTVVADRAYLPPPPSLHWGWVFLLSVLTLGIFAIVWPFIQASWVRKIDPLSSASLMLWLSLGGIIISFFLIPAWTPVGDAAPLTSTERLGKLLQLASGMLFYGAYFAMSASIRRHMIIYRLPVRIGGITLFFFNTLYLQGQLTWLACWQQTGRMQPRAGKAVFWVLLGIPLIGIFGAIALPLYQTYVLRAHVASALMQAEPLKEQVLDAIDRNRVWPKSNTQAGLKEAGAYASGDLTGFAVLAIDEGTALVTVFGEGAPEALRGKKLALVAEGRDGAIVWTCQSPDIVPYYLPEQCQ</sequence>
<gene>
    <name evidence="3" type="ORF">ABQJ54_13310</name>
</gene>
<organism evidence="3 4">
    <name type="scientific">Rhodanobacter lycopersici</name>
    <dbReference type="NCBI Taxonomy" id="3162487"/>
    <lineage>
        <taxon>Bacteria</taxon>
        <taxon>Pseudomonadati</taxon>
        <taxon>Pseudomonadota</taxon>
        <taxon>Gammaproteobacteria</taxon>
        <taxon>Lysobacterales</taxon>
        <taxon>Rhodanobacteraceae</taxon>
        <taxon>Rhodanobacter</taxon>
    </lineage>
</organism>
<dbReference type="InterPro" id="IPR001082">
    <property type="entry name" value="Pilin"/>
</dbReference>
<keyword evidence="2" id="KW-0472">Membrane</keyword>
<dbReference type="Gene3D" id="3.30.700.10">
    <property type="entry name" value="Glycoprotein, Type 4 Pilin"/>
    <property type="match status" value="1"/>
</dbReference>
<protein>
    <submittedName>
        <fullName evidence="3">Pilin</fullName>
    </submittedName>
</protein>
<comment type="similarity">
    <text evidence="1">Belongs to the N-Me-Phe pilin family.</text>
</comment>
<evidence type="ECO:0000256" key="2">
    <source>
        <dbReference type="SAM" id="Phobius"/>
    </source>
</evidence>
<keyword evidence="4" id="KW-1185">Reference proteome</keyword>
<name>A0ABV3QHI4_9GAMM</name>
<feature type="transmembrane region" description="Helical" evidence="2">
    <location>
        <begin position="141"/>
        <end position="160"/>
    </location>
</feature>
<comment type="caution">
    <text evidence="3">The sequence shown here is derived from an EMBL/GenBank/DDBJ whole genome shotgun (WGS) entry which is preliminary data.</text>
</comment>
<dbReference type="EMBL" id="JBFOHK010000003">
    <property type="protein sequence ID" value="MEW9572732.1"/>
    <property type="molecule type" value="Genomic_DNA"/>
</dbReference>
<feature type="transmembrane region" description="Helical" evidence="2">
    <location>
        <begin position="180"/>
        <end position="201"/>
    </location>
</feature>
<feature type="transmembrane region" description="Helical" evidence="2">
    <location>
        <begin position="110"/>
        <end position="129"/>
    </location>
</feature>
<dbReference type="SUPFAM" id="SSF54523">
    <property type="entry name" value="Pili subunits"/>
    <property type="match status" value="1"/>
</dbReference>
<feature type="transmembrane region" description="Helical" evidence="2">
    <location>
        <begin position="36"/>
        <end position="57"/>
    </location>
</feature>
<keyword evidence="2" id="KW-0812">Transmembrane</keyword>
<dbReference type="RefSeq" id="WP_367854790.1">
    <property type="nucleotide sequence ID" value="NZ_JBFOHK010000003.1"/>
</dbReference>
<reference evidence="3 4" key="1">
    <citation type="submission" date="2024-06" db="EMBL/GenBank/DDBJ databases">
        <authorList>
            <person name="Woo H."/>
        </authorList>
    </citation>
    <scope>NUCLEOTIDE SEQUENCE [LARGE SCALE GENOMIC DNA]</scope>
    <source>
        <strain evidence="3 4">Si-c</strain>
    </source>
</reference>
<dbReference type="InterPro" id="IPR045584">
    <property type="entry name" value="Pilin-like"/>
</dbReference>
<evidence type="ECO:0000313" key="3">
    <source>
        <dbReference type="EMBL" id="MEW9572732.1"/>
    </source>
</evidence>
<feature type="transmembrane region" description="Helical" evidence="2">
    <location>
        <begin position="69"/>
        <end position="90"/>
    </location>
</feature>